<evidence type="ECO:0000313" key="3">
    <source>
        <dbReference type="EMBL" id="KDO40607.1"/>
    </source>
</evidence>
<proteinExistence type="predicted"/>
<dbReference type="EMBL" id="KK785891">
    <property type="protein sequence ID" value="KDO40607.1"/>
    <property type="molecule type" value="Genomic_DNA"/>
</dbReference>
<evidence type="ECO:0000256" key="1">
    <source>
        <dbReference type="ARBA" id="ARBA00022821"/>
    </source>
</evidence>
<evidence type="ECO:0000259" key="2">
    <source>
        <dbReference type="Pfam" id="PF23247"/>
    </source>
</evidence>
<feature type="non-terminal residue" evidence="3">
    <location>
        <position position="1"/>
    </location>
</feature>
<accession>A0A067DNM2</accession>
<dbReference type="eggNOG" id="KOG4658">
    <property type="taxonomic scope" value="Eukaryota"/>
</dbReference>
<sequence length="211" mass="24006">VLPNLEELRLSKNKDIAKIWQGPFTDHLLNKLEHLWLWEQNSKLNTVFQNLETLSAHFCLNLTNLMPSSASFRCLTKLRVWACEHLINLVASSAAKNLVQLVHVSVSECSKITELVVASEGDAANDEIIFPKLGYLELHRLQSLTTFCSANYTFKFPSLCDLSVSACPKMKIFCGGVFSAPRLKEVCLNDIEKLFYLLIFEIIRFLIEIKE</sequence>
<dbReference type="Pfam" id="PF23247">
    <property type="entry name" value="LRR_RPS2"/>
    <property type="match status" value="1"/>
</dbReference>
<keyword evidence="4" id="KW-1185">Reference proteome</keyword>
<name>A0A067DNM2_CITSI</name>
<dbReference type="InterPro" id="IPR057135">
    <property type="entry name" value="At4g27190-like_LRR"/>
</dbReference>
<dbReference type="InterPro" id="IPR050905">
    <property type="entry name" value="Plant_NBS-LRR"/>
</dbReference>
<dbReference type="PANTHER" id="PTHR33463:SF136">
    <property type="entry name" value="NB-ARC DOMAIN-CONTAINING PROTEIN"/>
    <property type="match status" value="1"/>
</dbReference>
<dbReference type="AlphaFoldDB" id="A0A067DNM2"/>
<dbReference type="Proteomes" id="UP000027120">
    <property type="component" value="Unassembled WGS sequence"/>
</dbReference>
<keyword evidence="1" id="KW-0611">Plant defense</keyword>
<dbReference type="InterPro" id="IPR032675">
    <property type="entry name" value="LRR_dom_sf"/>
</dbReference>
<reference evidence="3 4" key="1">
    <citation type="submission" date="2014-04" db="EMBL/GenBank/DDBJ databases">
        <authorList>
            <consortium name="International Citrus Genome Consortium"/>
            <person name="Gmitter F."/>
            <person name="Chen C."/>
            <person name="Farmerie W."/>
            <person name="Harkins T."/>
            <person name="Desany B."/>
            <person name="Mohiuddin M."/>
            <person name="Kodira C."/>
            <person name="Borodovsky M."/>
            <person name="Lomsadze A."/>
            <person name="Burns P."/>
            <person name="Jenkins J."/>
            <person name="Prochnik S."/>
            <person name="Shu S."/>
            <person name="Chapman J."/>
            <person name="Pitluck S."/>
            <person name="Schmutz J."/>
            <person name="Rokhsar D."/>
        </authorList>
    </citation>
    <scope>NUCLEOTIDE SEQUENCE</scope>
</reference>
<dbReference type="SUPFAM" id="SSF52047">
    <property type="entry name" value="RNI-like"/>
    <property type="match status" value="1"/>
</dbReference>
<gene>
    <name evidence="3" type="ORF">CISIN_1g045852mg</name>
</gene>
<dbReference type="Gene3D" id="3.80.10.10">
    <property type="entry name" value="Ribonuclease Inhibitor"/>
    <property type="match status" value="1"/>
</dbReference>
<organism evidence="3 4">
    <name type="scientific">Citrus sinensis</name>
    <name type="common">Sweet orange</name>
    <name type="synonym">Citrus aurantium var. sinensis</name>
    <dbReference type="NCBI Taxonomy" id="2711"/>
    <lineage>
        <taxon>Eukaryota</taxon>
        <taxon>Viridiplantae</taxon>
        <taxon>Streptophyta</taxon>
        <taxon>Embryophyta</taxon>
        <taxon>Tracheophyta</taxon>
        <taxon>Spermatophyta</taxon>
        <taxon>Magnoliopsida</taxon>
        <taxon>eudicotyledons</taxon>
        <taxon>Gunneridae</taxon>
        <taxon>Pentapetalae</taxon>
        <taxon>rosids</taxon>
        <taxon>malvids</taxon>
        <taxon>Sapindales</taxon>
        <taxon>Rutaceae</taxon>
        <taxon>Aurantioideae</taxon>
        <taxon>Citrus</taxon>
    </lineage>
</organism>
<dbReference type="PANTHER" id="PTHR33463">
    <property type="entry name" value="NB-ARC DOMAIN-CONTAINING PROTEIN-RELATED"/>
    <property type="match status" value="1"/>
</dbReference>
<protein>
    <recommendedName>
        <fullName evidence="2">Disease resistance protein At4g27190-like leucine-rich repeats domain-containing protein</fullName>
    </recommendedName>
</protein>
<evidence type="ECO:0000313" key="4">
    <source>
        <dbReference type="Proteomes" id="UP000027120"/>
    </source>
</evidence>
<feature type="domain" description="Disease resistance protein At4g27190-like leucine-rich repeats" evidence="2">
    <location>
        <begin position="70"/>
        <end position="171"/>
    </location>
</feature>